<proteinExistence type="predicted"/>
<comment type="caution">
    <text evidence="1">The sequence shown here is derived from an EMBL/GenBank/DDBJ whole genome shotgun (WGS) entry which is preliminary data.</text>
</comment>
<dbReference type="EMBL" id="MU006750">
    <property type="protein sequence ID" value="KAF2621853.1"/>
    <property type="molecule type" value="Genomic_DNA"/>
</dbReference>
<name>A0ACB6RJD8_9PLEO</name>
<dbReference type="Proteomes" id="UP000799754">
    <property type="component" value="Unassembled WGS sequence"/>
</dbReference>
<organism evidence="1 2">
    <name type="scientific">Macroventuria anomochaeta</name>
    <dbReference type="NCBI Taxonomy" id="301207"/>
    <lineage>
        <taxon>Eukaryota</taxon>
        <taxon>Fungi</taxon>
        <taxon>Dikarya</taxon>
        <taxon>Ascomycota</taxon>
        <taxon>Pezizomycotina</taxon>
        <taxon>Dothideomycetes</taxon>
        <taxon>Pleosporomycetidae</taxon>
        <taxon>Pleosporales</taxon>
        <taxon>Pleosporineae</taxon>
        <taxon>Didymellaceae</taxon>
        <taxon>Macroventuria</taxon>
    </lineage>
</organism>
<keyword evidence="2" id="KW-1185">Reference proteome</keyword>
<reference evidence="1" key="1">
    <citation type="journal article" date="2020" name="Stud. Mycol.">
        <title>101 Dothideomycetes genomes: a test case for predicting lifestyles and emergence of pathogens.</title>
        <authorList>
            <person name="Haridas S."/>
            <person name="Albert R."/>
            <person name="Binder M."/>
            <person name="Bloem J."/>
            <person name="Labutti K."/>
            <person name="Salamov A."/>
            <person name="Andreopoulos B."/>
            <person name="Baker S."/>
            <person name="Barry K."/>
            <person name="Bills G."/>
            <person name="Bluhm B."/>
            <person name="Cannon C."/>
            <person name="Castanera R."/>
            <person name="Culley D."/>
            <person name="Daum C."/>
            <person name="Ezra D."/>
            <person name="Gonzalez J."/>
            <person name="Henrissat B."/>
            <person name="Kuo A."/>
            <person name="Liang C."/>
            <person name="Lipzen A."/>
            <person name="Lutzoni F."/>
            <person name="Magnuson J."/>
            <person name="Mondo S."/>
            <person name="Nolan M."/>
            <person name="Ohm R."/>
            <person name="Pangilinan J."/>
            <person name="Park H.-J."/>
            <person name="Ramirez L."/>
            <person name="Alfaro M."/>
            <person name="Sun H."/>
            <person name="Tritt A."/>
            <person name="Yoshinaga Y."/>
            <person name="Zwiers L.-H."/>
            <person name="Turgeon B."/>
            <person name="Goodwin S."/>
            <person name="Spatafora J."/>
            <person name="Crous P."/>
            <person name="Grigoriev I."/>
        </authorList>
    </citation>
    <scope>NUCLEOTIDE SEQUENCE</scope>
    <source>
        <strain evidence="1">CBS 525.71</strain>
    </source>
</reference>
<evidence type="ECO:0000313" key="2">
    <source>
        <dbReference type="Proteomes" id="UP000799754"/>
    </source>
</evidence>
<protein>
    <submittedName>
        <fullName evidence="1">Uncharacterized protein</fullName>
    </submittedName>
</protein>
<sequence>MAKTKQPYDIIPGFQSIAPSIWVRICFSISTQSEDDSTPCLIILMTWTGAHNRYISSYTSKYASMFPSSRMMVITTSAKDFIFRSSARKQKRLQQAVDYILSLRAELPLGRKGILLHLFSEGGTNKGCELASAYRAATDTRLPISAMYLDSTPGHPRYLRLCSALSKSFPPVFVLRHLAKVTAVIVLGLVWVLYHVFIGYENNPVSRSREQLHDRMLFDLTVPRCYLYSKNDALIAWQDVYEHAGESMERCGCVTEVIFADSGHVDHAKIEPKRYWDTVKSVWLHGQEEHEGQNTAATMSDLQLPEIAFQGKITTAANHILEETLTNGKISWGEERYSAFV</sequence>
<gene>
    <name evidence="1" type="ORF">BU25DRAFT_228452</name>
</gene>
<accession>A0ACB6RJD8</accession>
<evidence type="ECO:0000313" key="1">
    <source>
        <dbReference type="EMBL" id="KAF2621853.1"/>
    </source>
</evidence>